<comment type="subcellular location">
    <subcellularLocation>
        <location evidence="1 7">Cell membrane</location>
        <topology evidence="1 7">Multi-pass membrane protein</topology>
    </subcellularLocation>
</comment>
<evidence type="ECO:0000313" key="9">
    <source>
        <dbReference type="EMBL" id="KRN28087.1"/>
    </source>
</evidence>
<dbReference type="PANTHER" id="PTHR30353">
    <property type="entry name" value="INNER MEMBRANE PROTEIN DEDA-RELATED"/>
    <property type="match status" value="1"/>
</dbReference>
<protein>
    <submittedName>
        <fullName evidence="9">DedA protein (DSG-1 protein)</fullName>
    </submittedName>
</protein>
<feature type="domain" description="VTT" evidence="8">
    <location>
        <begin position="63"/>
        <end position="186"/>
    </location>
</feature>
<keyword evidence="5 7" id="KW-1133">Transmembrane helix</keyword>
<evidence type="ECO:0000256" key="3">
    <source>
        <dbReference type="ARBA" id="ARBA00022475"/>
    </source>
</evidence>
<keyword evidence="4 7" id="KW-0812">Transmembrane</keyword>
<proteinExistence type="inferred from homology"/>
<evidence type="ECO:0000256" key="6">
    <source>
        <dbReference type="ARBA" id="ARBA00023136"/>
    </source>
</evidence>
<accession>A0A0R2FRQ9</accession>
<comment type="similarity">
    <text evidence="2 7">Belongs to the DedA family.</text>
</comment>
<feature type="transmembrane region" description="Helical" evidence="7">
    <location>
        <begin position="200"/>
        <end position="218"/>
    </location>
</feature>
<dbReference type="GO" id="GO:0005886">
    <property type="term" value="C:plasma membrane"/>
    <property type="evidence" value="ECO:0007669"/>
    <property type="project" value="UniProtKB-SubCell"/>
</dbReference>
<evidence type="ECO:0000313" key="12">
    <source>
        <dbReference type="Proteomes" id="UP000051751"/>
    </source>
</evidence>
<keyword evidence="3 7" id="KW-1003">Cell membrane</keyword>
<organism evidence="9 12">
    <name type="scientific">Lactobacillus selangorensis</name>
    <dbReference type="NCBI Taxonomy" id="81857"/>
    <lineage>
        <taxon>Bacteria</taxon>
        <taxon>Bacillati</taxon>
        <taxon>Bacillota</taxon>
        <taxon>Bacilli</taxon>
        <taxon>Lactobacillales</taxon>
        <taxon>Lactobacillaceae</taxon>
        <taxon>Lactobacillus</taxon>
    </lineage>
</organism>
<dbReference type="EMBL" id="JQAZ01000005">
    <property type="protein sequence ID" value="KRN31035.1"/>
    <property type="molecule type" value="Genomic_DNA"/>
</dbReference>
<evidence type="ECO:0000256" key="1">
    <source>
        <dbReference type="ARBA" id="ARBA00004651"/>
    </source>
</evidence>
<evidence type="ECO:0000256" key="7">
    <source>
        <dbReference type="RuleBase" id="RU367016"/>
    </source>
</evidence>
<dbReference type="AlphaFoldDB" id="A0A0R2FRQ9"/>
<feature type="transmembrane region" description="Helical" evidence="7">
    <location>
        <begin position="82"/>
        <end position="103"/>
    </location>
</feature>
<evidence type="ECO:0000313" key="10">
    <source>
        <dbReference type="EMBL" id="KRN31035.1"/>
    </source>
</evidence>
<gene>
    <name evidence="9" type="ORF">IV38_GL001537</name>
    <name evidence="10" type="ORF">IV40_GL001678</name>
</gene>
<name>A0A0R2FRQ9_9LACO</name>
<keyword evidence="6 7" id="KW-0472">Membrane</keyword>
<dbReference type="PANTHER" id="PTHR30353:SF0">
    <property type="entry name" value="TRANSMEMBRANE PROTEIN"/>
    <property type="match status" value="1"/>
</dbReference>
<dbReference type="InterPro" id="IPR032816">
    <property type="entry name" value="VTT_dom"/>
</dbReference>
<evidence type="ECO:0000256" key="2">
    <source>
        <dbReference type="ARBA" id="ARBA00010792"/>
    </source>
</evidence>
<evidence type="ECO:0000256" key="5">
    <source>
        <dbReference type="ARBA" id="ARBA00022989"/>
    </source>
</evidence>
<dbReference type="Pfam" id="PF09335">
    <property type="entry name" value="VTT_dom"/>
    <property type="match status" value="1"/>
</dbReference>
<keyword evidence="11" id="KW-1185">Reference proteome</keyword>
<comment type="caution">
    <text evidence="9">The sequence shown here is derived from an EMBL/GenBank/DDBJ whole genome shotgun (WGS) entry which is preliminary data.</text>
</comment>
<evidence type="ECO:0000256" key="4">
    <source>
        <dbReference type="ARBA" id="ARBA00022692"/>
    </source>
</evidence>
<dbReference type="Proteomes" id="UP000051751">
    <property type="component" value="Unassembled WGS sequence"/>
</dbReference>
<dbReference type="Proteomes" id="UP000051645">
    <property type="component" value="Unassembled WGS sequence"/>
</dbReference>
<feature type="transmembrane region" description="Helical" evidence="7">
    <location>
        <begin position="41"/>
        <end position="62"/>
    </location>
</feature>
<dbReference type="STRING" id="81857.IV38_GL001537"/>
<feature type="transmembrane region" description="Helical" evidence="7">
    <location>
        <begin position="166"/>
        <end position="188"/>
    </location>
</feature>
<dbReference type="InterPro" id="IPR032818">
    <property type="entry name" value="DedA-like"/>
</dbReference>
<dbReference type="PATRIC" id="fig|81857.3.peg.1549"/>
<evidence type="ECO:0000313" key="11">
    <source>
        <dbReference type="Proteomes" id="UP000051645"/>
    </source>
</evidence>
<evidence type="ECO:0000259" key="8">
    <source>
        <dbReference type="Pfam" id="PF09335"/>
    </source>
</evidence>
<reference evidence="11 12" key="1">
    <citation type="journal article" date="2015" name="Genome Announc.">
        <title>Expanding the biotechnology potential of lactobacilli through comparative genomics of 213 strains and associated genera.</title>
        <authorList>
            <person name="Sun Z."/>
            <person name="Harris H.M."/>
            <person name="McCann A."/>
            <person name="Guo C."/>
            <person name="Argimon S."/>
            <person name="Zhang W."/>
            <person name="Yang X."/>
            <person name="Jeffery I.B."/>
            <person name="Cooney J.C."/>
            <person name="Kagawa T.F."/>
            <person name="Liu W."/>
            <person name="Song Y."/>
            <person name="Salvetti E."/>
            <person name="Wrobel A."/>
            <person name="Rasinkangas P."/>
            <person name="Parkhill J."/>
            <person name="Rea M.C."/>
            <person name="O'Sullivan O."/>
            <person name="Ritari J."/>
            <person name="Douillard F.P."/>
            <person name="Paul Ross R."/>
            <person name="Yang R."/>
            <person name="Briner A.E."/>
            <person name="Felis G.E."/>
            <person name="de Vos W.M."/>
            <person name="Barrangou R."/>
            <person name="Klaenhammer T.R."/>
            <person name="Caufield P.W."/>
            <person name="Cui Y."/>
            <person name="Zhang H."/>
            <person name="O'Toole P.W."/>
        </authorList>
    </citation>
    <scope>NUCLEOTIDE SEQUENCE [LARGE SCALE GENOMIC DNA]</scope>
    <source>
        <strain evidence="9 12">ATCC BAA-66</strain>
        <strain evidence="10 11">DSM 13344</strain>
    </source>
</reference>
<dbReference type="EMBL" id="JQAT01000004">
    <property type="protein sequence ID" value="KRN28087.1"/>
    <property type="molecule type" value="Genomic_DNA"/>
</dbReference>
<sequence length="231" mass="25562">MCFFASLNLIKLIKNSNKKRGTHMFNLTQLLPNLIVQYGSFVYLGLFAAVFIETGIVVFPFLPGDSLLFLSGSIAAMSGHSLNLAVLLLLLSIAAIAGDSLNFEIGKRFGQRLSHSKWIKPQYLQDAQVFFQRHGNSAIFLGRFMPIIRTFIPFTAGISKMKYEHFILFNVLGGITWVAVATLSGYFFGNIPVIKSNFELIMIAIIVISLLPAVLVALQKKMKGPKADAEK</sequence>